<dbReference type="Gene3D" id="3.10.20.30">
    <property type="match status" value="1"/>
</dbReference>
<dbReference type="SUPFAM" id="SSF63380">
    <property type="entry name" value="Riboflavin synthase domain-like"/>
    <property type="match status" value="1"/>
</dbReference>
<dbReference type="SUPFAM" id="SSF52343">
    <property type="entry name" value="Ferredoxin reductase-like, C-terminal NADP-linked domain"/>
    <property type="match status" value="1"/>
</dbReference>
<evidence type="ECO:0000259" key="4">
    <source>
        <dbReference type="PROSITE" id="PS51384"/>
    </source>
</evidence>
<dbReference type="InterPro" id="IPR017927">
    <property type="entry name" value="FAD-bd_FR_type"/>
</dbReference>
<dbReference type="InterPro" id="IPR017938">
    <property type="entry name" value="Riboflavin_synthase-like_b-brl"/>
</dbReference>
<name>A0ABD4Z2G0_9BURK</name>
<dbReference type="Gene3D" id="2.40.30.10">
    <property type="entry name" value="Translation factors"/>
    <property type="match status" value="1"/>
</dbReference>
<dbReference type="InterPro" id="IPR001433">
    <property type="entry name" value="OxRdtase_FAD/NAD-bd"/>
</dbReference>
<evidence type="ECO:0000259" key="3">
    <source>
        <dbReference type="PROSITE" id="PS51085"/>
    </source>
</evidence>
<keyword evidence="2" id="KW-0001">2Fe-2S</keyword>
<organism evidence="5 6">
    <name type="scientific">Achromobacter mucicolens</name>
    <dbReference type="NCBI Taxonomy" id="1389922"/>
    <lineage>
        <taxon>Bacteria</taxon>
        <taxon>Pseudomonadati</taxon>
        <taxon>Pseudomonadota</taxon>
        <taxon>Betaproteobacteria</taxon>
        <taxon>Burkholderiales</taxon>
        <taxon>Alcaligenaceae</taxon>
        <taxon>Achromobacter</taxon>
    </lineage>
</organism>
<evidence type="ECO:0000256" key="1">
    <source>
        <dbReference type="ARBA" id="ARBA00001974"/>
    </source>
</evidence>
<dbReference type="PANTHER" id="PTHR47354">
    <property type="entry name" value="NADH OXIDOREDUCTASE HCR"/>
    <property type="match status" value="1"/>
</dbReference>
<keyword evidence="2" id="KW-0408">Iron</keyword>
<dbReference type="SUPFAM" id="SSF54292">
    <property type="entry name" value="2Fe-2S ferredoxin-like"/>
    <property type="match status" value="1"/>
</dbReference>
<dbReference type="CDD" id="cd00207">
    <property type="entry name" value="fer2"/>
    <property type="match status" value="1"/>
</dbReference>
<dbReference type="InterPro" id="IPR050415">
    <property type="entry name" value="MRET"/>
</dbReference>
<comment type="cofactor">
    <cofactor evidence="1">
        <name>FAD</name>
        <dbReference type="ChEBI" id="CHEBI:57692"/>
    </cofactor>
</comment>
<dbReference type="PROSITE" id="PS51384">
    <property type="entry name" value="FAD_FR"/>
    <property type="match status" value="1"/>
</dbReference>
<reference evidence="5 6" key="1">
    <citation type="submission" date="2022-09" db="EMBL/GenBank/DDBJ databases">
        <title>Intensive care unit water sources are persistently colonized with multi-drug resistant bacteria and are the site of extensive horizontal gene transfer of antibiotic resistance genes.</title>
        <authorList>
            <person name="Diorio-Toth L."/>
        </authorList>
    </citation>
    <scope>NUCLEOTIDE SEQUENCE [LARGE SCALE GENOMIC DNA]</scope>
    <source>
        <strain evidence="5 6">GD03967</strain>
    </source>
</reference>
<dbReference type="InterPro" id="IPR001041">
    <property type="entry name" value="2Fe-2S_ferredoxin-type"/>
</dbReference>
<evidence type="ECO:0000256" key="2">
    <source>
        <dbReference type="ARBA" id="ARBA00022714"/>
    </source>
</evidence>
<dbReference type="PANTHER" id="PTHR47354:SF5">
    <property type="entry name" value="PROTEIN RFBI"/>
    <property type="match status" value="1"/>
</dbReference>
<keyword evidence="2" id="KW-0411">Iron-sulfur</keyword>
<dbReference type="RefSeq" id="WP_279992347.1">
    <property type="nucleotide sequence ID" value="NZ_JAOBZK010000085.1"/>
</dbReference>
<dbReference type="Pfam" id="PF00175">
    <property type="entry name" value="NAD_binding_1"/>
    <property type="match status" value="1"/>
</dbReference>
<dbReference type="GO" id="GO:0051537">
    <property type="term" value="F:2 iron, 2 sulfur cluster binding"/>
    <property type="evidence" value="ECO:0007669"/>
    <property type="project" value="UniProtKB-KW"/>
</dbReference>
<dbReference type="Pfam" id="PF00111">
    <property type="entry name" value="Fer2"/>
    <property type="match status" value="1"/>
</dbReference>
<dbReference type="AlphaFoldDB" id="A0ABD4Z2G0"/>
<sequence>MTMPHRIHFDAANGFDAATDEPLLISGLRAGYALPYECATGTCGSCRTQIIEGAVVVRWPDAPGLPETKRQEGHVLLCQALPQSDCRLPDALCKSRDASLPPVRIVKGRASAETETSDIARVMVQLDEPITFLAGQYALFEVPGVTGYRAYSMANTGNTLTSTLEFYIRRVPGGVSSPILLGARDIPLRLVVPMGHAFIDATAQRDILCVAGGTGLAPILSIARDALSRGLLRKQRLDIFIGVRTPADIFATASLQELIEAAGGAVRVTWAISEAGEFADWKGERGYVHEVVARSAGDLSARQVYMGGPPAMIDAMVRLLLKSRVKRSQIRFDKFA</sequence>
<keyword evidence="2" id="KW-0479">Metal-binding</keyword>
<dbReference type="PRINTS" id="PR00410">
    <property type="entry name" value="PHEHYDRXLASE"/>
</dbReference>
<dbReference type="InterPro" id="IPR036010">
    <property type="entry name" value="2Fe-2S_ferredoxin-like_sf"/>
</dbReference>
<dbReference type="EMBL" id="JAOBZK010000085">
    <property type="protein sequence ID" value="MDH1181978.1"/>
    <property type="molecule type" value="Genomic_DNA"/>
</dbReference>
<dbReference type="InterPro" id="IPR006058">
    <property type="entry name" value="2Fe2S_fd_BS"/>
</dbReference>
<protein>
    <submittedName>
        <fullName evidence="5">2Fe-2S iron-sulfur cluster binding domain-containing protein</fullName>
    </submittedName>
</protein>
<dbReference type="Proteomes" id="UP001158644">
    <property type="component" value="Unassembled WGS sequence"/>
</dbReference>
<feature type="domain" description="FAD-binding FR-type" evidence="4">
    <location>
        <begin position="98"/>
        <end position="200"/>
    </location>
</feature>
<dbReference type="InterPro" id="IPR039261">
    <property type="entry name" value="FNR_nucleotide-bd"/>
</dbReference>
<dbReference type="PROSITE" id="PS51085">
    <property type="entry name" value="2FE2S_FER_2"/>
    <property type="match status" value="1"/>
</dbReference>
<proteinExistence type="predicted"/>
<evidence type="ECO:0000313" key="6">
    <source>
        <dbReference type="Proteomes" id="UP001158644"/>
    </source>
</evidence>
<dbReference type="InterPro" id="IPR012675">
    <property type="entry name" value="Beta-grasp_dom_sf"/>
</dbReference>
<feature type="domain" description="2Fe-2S ferredoxin-type" evidence="3">
    <location>
        <begin position="5"/>
        <end position="99"/>
    </location>
</feature>
<accession>A0ABD4Z2G0</accession>
<comment type="caution">
    <text evidence="5">The sequence shown here is derived from an EMBL/GenBank/DDBJ whole genome shotgun (WGS) entry which is preliminary data.</text>
</comment>
<dbReference type="PROSITE" id="PS00197">
    <property type="entry name" value="2FE2S_FER_1"/>
    <property type="match status" value="1"/>
</dbReference>
<evidence type="ECO:0000313" key="5">
    <source>
        <dbReference type="EMBL" id="MDH1181978.1"/>
    </source>
</evidence>
<gene>
    <name evidence="5" type="ORF">N5C72_28205</name>
</gene>
<dbReference type="Gene3D" id="3.40.50.80">
    <property type="entry name" value="Nucleotide-binding domain of ferredoxin-NADP reductase (FNR) module"/>
    <property type="match status" value="1"/>
</dbReference>